<reference evidence="2 3" key="1">
    <citation type="submission" date="2017-12" db="EMBL/GenBank/DDBJ databases">
        <title>Isolation and characterization of estrogens degradatiion strain Microbacterium hominis SJTG1.</title>
        <authorList>
            <person name="Xiong W."/>
            <person name="Yin C."/>
            <person name="Zheng D."/>
            <person name="Liang R."/>
        </authorList>
    </citation>
    <scope>NUCLEOTIDE SEQUENCE [LARGE SCALE GENOMIC DNA]</scope>
    <source>
        <strain evidence="2 3">SJTG1</strain>
    </source>
</reference>
<evidence type="ECO:0000313" key="3">
    <source>
        <dbReference type="Proteomes" id="UP000233276"/>
    </source>
</evidence>
<protein>
    <submittedName>
        <fullName evidence="2">Uncharacterized protein</fullName>
    </submittedName>
</protein>
<dbReference type="RefSeq" id="WP_101305851.1">
    <property type="nucleotide sequence ID" value="NZ_CP025299.1"/>
</dbReference>
<organism evidence="2 3">
    <name type="scientific">Microbacterium hominis</name>
    <dbReference type="NCBI Taxonomy" id="162426"/>
    <lineage>
        <taxon>Bacteria</taxon>
        <taxon>Bacillati</taxon>
        <taxon>Actinomycetota</taxon>
        <taxon>Actinomycetes</taxon>
        <taxon>Micrococcales</taxon>
        <taxon>Microbacteriaceae</taxon>
        <taxon>Microbacterium</taxon>
    </lineage>
</organism>
<proteinExistence type="predicted"/>
<dbReference type="KEGG" id="mhos:CXR34_05625"/>
<feature type="transmembrane region" description="Helical" evidence="1">
    <location>
        <begin position="43"/>
        <end position="65"/>
    </location>
</feature>
<keyword evidence="1" id="KW-1133">Transmembrane helix</keyword>
<keyword evidence="1" id="KW-0472">Membrane</keyword>
<dbReference type="Proteomes" id="UP000233276">
    <property type="component" value="Chromosome"/>
</dbReference>
<feature type="transmembrane region" description="Helical" evidence="1">
    <location>
        <begin position="20"/>
        <end position="37"/>
    </location>
</feature>
<evidence type="ECO:0000256" key="1">
    <source>
        <dbReference type="SAM" id="Phobius"/>
    </source>
</evidence>
<accession>A0A2K9DA24</accession>
<dbReference type="EMBL" id="CP025299">
    <property type="protein sequence ID" value="AUG29001.1"/>
    <property type="molecule type" value="Genomic_DNA"/>
</dbReference>
<evidence type="ECO:0000313" key="2">
    <source>
        <dbReference type="EMBL" id="AUG29001.1"/>
    </source>
</evidence>
<gene>
    <name evidence="2" type="ORF">CXR34_05625</name>
</gene>
<sequence length="80" mass="9206">MRRVLSLQAAQALFKTVPRILIFVGIWLAFYLFTILTEQFVPWWVFPILGIGIFGFVVYLGSVWLDRDITRGAQRDAGDD</sequence>
<dbReference type="AlphaFoldDB" id="A0A2K9DA24"/>
<name>A0A2K9DA24_9MICO</name>
<keyword evidence="1" id="KW-0812">Transmembrane</keyword>